<reference evidence="1" key="1">
    <citation type="submission" date="2024-02" db="EMBL/GenBank/DDBJ databases">
        <title>Metagenome Assembled Genome of Zalaria obscura JY119.</title>
        <authorList>
            <person name="Vighnesh L."/>
            <person name="Jagadeeshwari U."/>
            <person name="Venkata Ramana C."/>
            <person name="Sasikala C."/>
        </authorList>
    </citation>
    <scope>NUCLEOTIDE SEQUENCE</scope>
    <source>
        <strain evidence="1">JY119</strain>
    </source>
</reference>
<evidence type="ECO:0000313" key="1">
    <source>
        <dbReference type="EMBL" id="KAK8222035.1"/>
    </source>
</evidence>
<gene>
    <name evidence="1" type="primary">LDB17</name>
    <name evidence="1" type="ORF">M8818_000203</name>
</gene>
<evidence type="ECO:0000313" key="2">
    <source>
        <dbReference type="Proteomes" id="UP001320706"/>
    </source>
</evidence>
<keyword evidence="2" id="KW-1185">Reference proteome</keyword>
<dbReference type="EMBL" id="JAMKPW020000001">
    <property type="protein sequence ID" value="KAK8222035.1"/>
    <property type="molecule type" value="Genomic_DNA"/>
</dbReference>
<sequence>MDELDVSYNLESEQQFWDELHDIVSSTCNTEAAIDNALRSFLTFTTTFKDSYLHSSYDIARCCYKLLESALFRSNRDYVRRQLIYGLIQEDETQTLHVMAVFLLFDGRQEEKTFEMMQCEGAFPRLVELVKRGWDNEVGLHRLLIELLYEMSRIRRLSWDDLTTVDDAFIMYLFQLIEELSDDANDPYHYPLVLNEQYMCFAHVPGQPLEQHHRPITNRIIKVLSQHGPAYRTFGENLILLLNRESALGPQLLILKLLYILFTTPPTFEYFYTNDLHVLVDVIMRNLLDLDPGSDDDESSPVPGDGGGQRALRHTYLRVLYPLLRNTQLSQPGNHYKPEELRKLLYLLVNSSSVHFAPADETVTRLVQRCRSVDWLKDPTVIITEPDADECRPSTASPPTDNAVAKKLLGMNLSEAGESSLSVLEVTAKVEKEKPIVPAPRRRKRKVQDGVTSSEGGNGSLRAPPPMPVTDAGPDSGERSPFDDYNNE</sequence>
<dbReference type="Proteomes" id="UP001320706">
    <property type="component" value="Unassembled WGS sequence"/>
</dbReference>
<name>A0ACC3SNY6_9PEZI</name>
<organism evidence="1 2">
    <name type="scientific">Zalaria obscura</name>
    <dbReference type="NCBI Taxonomy" id="2024903"/>
    <lineage>
        <taxon>Eukaryota</taxon>
        <taxon>Fungi</taxon>
        <taxon>Dikarya</taxon>
        <taxon>Ascomycota</taxon>
        <taxon>Pezizomycotina</taxon>
        <taxon>Dothideomycetes</taxon>
        <taxon>Dothideomycetidae</taxon>
        <taxon>Dothideales</taxon>
        <taxon>Zalariaceae</taxon>
        <taxon>Zalaria</taxon>
    </lineage>
</organism>
<comment type="caution">
    <text evidence="1">The sequence shown here is derived from an EMBL/GenBank/DDBJ whole genome shotgun (WGS) entry which is preliminary data.</text>
</comment>
<accession>A0ACC3SNY6</accession>
<proteinExistence type="predicted"/>
<protein>
    <submittedName>
        <fullName evidence="1">Pre-rRNA processing</fullName>
    </submittedName>
</protein>